<dbReference type="EC" id="2.8.1.7" evidence="3 8"/>
<dbReference type="Pfam" id="PF00266">
    <property type="entry name" value="Aminotran_5"/>
    <property type="match status" value="1"/>
</dbReference>
<keyword evidence="11" id="KW-1185">Reference proteome</keyword>
<dbReference type="InterPro" id="IPR015422">
    <property type="entry name" value="PyrdxlP-dep_Trfase_small"/>
</dbReference>
<dbReference type="HOGENOM" id="CLU_003433_2_5_11"/>
<reference evidence="10 11" key="1">
    <citation type="journal article" date="2010" name="Stand. Genomic Sci.">
        <title>Complete genome sequence of Cellulomonas flavigena type strain (134).</title>
        <authorList>
            <person name="Abt B."/>
            <person name="Foster B."/>
            <person name="Lapidus A."/>
            <person name="Clum A."/>
            <person name="Sun H."/>
            <person name="Pukall R."/>
            <person name="Lucas S."/>
            <person name="Glavina Del Rio T."/>
            <person name="Nolan M."/>
            <person name="Tice H."/>
            <person name="Cheng J.F."/>
            <person name="Pitluck S."/>
            <person name="Liolios K."/>
            <person name="Ivanova N."/>
            <person name="Mavromatis K."/>
            <person name="Ovchinnikova G."/>
            <person name="Pati A."/>
            <person name="Goodwin L."/>
            <person name="Chen A."/>
            <person name="Palaniappan K."/>
            <person name="Land M."/>
            <person name="Hauser L."/>
            <person name="Chang Y.J."/>
            <person name="Jeffries C.D."/>
            <person name="Rohde M."/>
            <person name="Goker M."/>
            <person name="Woyke T."/>
            <person name="Bristow J."/>
            <person name="Eisen J.A."/>
            <person name="Markowitz V."/>
            <person name="Hugenholtz P."/>
            <person name="Kyrpides N.C."/>
            <person name="Klenk H.P."/>
        </authorList>
    </citation>
    <scope>NUCLEOTIDE SEQUENCE [LARGE SCALE GENOMIC DNA]</scope>
    <source>
        <strain evidence="11">ATCC 482 / DSM 20109 / BCRC 11376 / JCM 18109 / NBRC 3775 / NCIMB 8073 / NRS 134</strain>
    </source>
</reference>
<dbReference type="Proteomes" id="UP000000849">
    <property type="component" value="Chromosome"/>
</dbReference>
<evidence type="ECO:0000256" key="3">
    <source>
        <dbReference type="ARBA" id="ARBA00012239"/>
    </source>
</evidence>
<dbReference type="SUPFAM" id="SSF53383">
    <property type="entry name" value="PLP-dependent transferases"/>
    <property type="match status" value="1"/>
</dbReference>
<dbReference type="PROSITE" id="PS00595">
    <property type="entry name" value="AA_TRANSFER_CLASS_5"/>
    <property type="match status" value="1"/>
</dbReference>
<comment type="catalytic activity">
    <reaction evidence="6 8">
        <text>(sulfur carrier)-H + L-cysteine = (sulfur carrier)-SH + L-alanine</text>
        <dbReference type="Rhea" id="RHEA:43892"/>
        <dbReference type="Rhea" id="RHEA-COMP:14737"/>
        <dbReference type="Rhea" id="RHEA-COMP:14739"/>
        <dbReference type="ChEBI" id="CHEBI:29917"/>
        <dbReference type="ChEBI" id="CHEBI:35235"/>
        <dbReference type="ChEBI" id="CHEBI:57972"/>
        <dbReference type="ChEBI" id="CHEBI:64428"/>
        <dbReference type="EC" id="2.8.1.7"/>
    </reaction>
</comment>
<dbReference type="OrthoDB" id="9804366at2"/>
<dbReference type="KEGG" id="cfl:Cfla_1675"/>
<dbReference type="InterPro" id="IPR010970">
    <property type="entry name" value="Cys_dSase_SufS"/>
</dbReference>
<evidence type="ECO:0000256" key="5">
    <source>
        <dbReference type="ARBA" id="ARBA00022898"/>
    </source>
</evidence>
<name>D5UE14_CELFN</name>
<dbReference type="STRING" id="446466.Cfla_1675"/>
<comment type="cofactor">
    <cofactor evidence="1 7">
        <name>pyridoxal 5'-phosphate</name>
        <dbReference type="ChEBI" id="CHEBI:597326"/>
    </cofactor>
</comment>
<dbReference type="GO" id="GO:0031071">
    <property type="term" value="F:cysteine desulfurase activity"/>
    <property type="evidence" value="ECO:0007669"/>
    <property type="project" value="UniProtKB-UniRule"/>
</dbReference>
<dbReference type="RefSeq" id="WP_013116906.1">
    <property type="nucleotide sequence ID" value="NC_014151.1"/>
</dbReference>
<sequence>MTSTLEPLAPADGASPTLSAAELTAVRADFPLLERTLRDGRRLVYLDSGATSQKPEVVLDAEQDFYVRRNAAVHRGAHQLAEEATEAFEDARARVAAFVGASPGEIVWTSNATAAINVVAYAMSNATLGRGGEAARRLALAPGDEIVVTEAEHHANLVPWQELAARTGARLRWLGVDDEGRIRTDELATVVTERTRVLAFTHASNVTGAITPVEAFVARAREVGALTVLDACQSVPHLPVDLHALGVDFAAFSGHKMYGPTGVGALYGRRELLEAMPPVTTGGSMVEVVTMDATTYAPPPQRFEAGTQMVSQAVALGAAAQYLSELGMPAVAAHEQHLARLLLDAVASVPGVRVVGPTRAVDRLAAVSFVVDGVHAHDVGQVLDDAGVAVRVGHHCAQPLHRRFGVAATARASAGVYTTDEDVAAFREALAGVRAFFGLDDTTTTGRTA</sequence>
<dbReference type="InterPro" id="IPR015424">
    <property type="entry name" value="PyrdxlP-dep_Trfase"/>
</dbReference>
<proteinExistence type="inferred from homology"/>
<evidence type="ECO:0000259" key="9">
    <source>
        <dbReference type="Pfam" id="PF00266"/>
    </source>
</evidence>
<dbReference type="InterPro" id="IPR000192">
    <property type="entry name" value="Aminotrans_V_dom"/>
</dbReference>
<dbReference type="InterPro" id="IPR020578">
    <property type="entry name" value="Aminotrans_V_PyrdxlP_BS"/>
</dbReference>
<dbReference type="Gene3D" id="3.40.640.10">
    <property type="entry name" value="Type I PLP-dependent aspartate aminotransferase-like (Major domain)"/>
    <property type="match status" value="1"/>
</dbReference>
<dbReference type="InterPro" id="IPR015421">
    <property type="entry name" value="PyrdxlP-dep_Trfase_major"/>
</dbReference>
<keyword evidence="4 8" id="KW-0808">Transferase</keyword>
<comment type="similarity">
    <text evidence="2 8">Belongs to the class-V pyridoxal-phosphate-dependent aminotransferase family. Csd subfamily.</text>
</comment>
<dbReference type="EMBL" id="CP001964">
    <property type="protein sequence ID" value="ADG74572.1"/>
    <property type="molecule type" value="Genomic_DNA"/>
</dbReference>
<dbReference type="PANTHER" id="PTHR43586:SF8">
    <property type="entry name" value="CYSTEINE DESULFURASE 1, CHLOROPLASTIC"/>
    <property type="match status" value="1"/>
</dbReference>
<keyword evidence="5 8" id="KW-0663">Pyridoxal phosphate</keyword>
<evidence type="ECO:0000256" key="1">
    <source>
        <dbReference type="ARBA" id="ARBA00001933"/>
    </source>
</evidence>
<organism evidence="10 11">
    <name type="scientific">Cellulomonas flavigena (strain ATCC 482 / DSM 20109 / BCRC 11376 / JCM 18109 / NBRC 3775 / NCIMB 8073 / NRS 134)</name>
    <dbReference type="NCBI Taxonomy" id="446466"/>
    <lineage>
        <taxon>Bacteria</taxon>
        <taxon>Bacillati</taxon>
        <taxon>Actinomycetota</taxon>
        <taxon>Actinomycetes</taxon>
        <taxon>Micrococcales</taxon>
        <taxon>Cellulomonadaceae</taxon>
        <taxon>Cellulomonas</taxon>
    </lineage>
</organism>
<dbReference type="NCBIfam" id="TIGR01979">
    <property type="entry name" value="sufS"/>
    <property type="match status" value="1"/>
</dbReference>
<evidence type="ECO:0000313" key="10">
    <source>
        <dbReference type="EMBL" id="ADG74572.1"/>
    </source>
</evidence>
<evidence type="ECO:0000256" key="8">
    <source>
        <dbReference type="RuleBase" id="RU004506"/>
    </source>
</evidence>
<dbReference type="GO" id="GO:0030170">
    <property type="term" value="F:pyridoxal phosphate binding"/>
    <property type="evidence" value="ECO:0007669"/>
    <property type="project" value="UniProtKB-UniRule"/>
</dbReference>
<comment type="function">
    <text evidence="8">Catalyzes the removal of elemental sulfur and selenium atoms from L-cysteine, L-cystine, L-selenocysteine, and L-selenocystine to produce L-alanine.</text>
</comment>
<accession>D5UE14</accession>
<evidence type="ECO:0000256" key="6">
    <source>
        <dbReference type="ARBA" id="ARBA00050776"/>
    </source>
</evidence>
<evidence type="ECO:0000256" key="4">
    <source>
        <dbReference type="ARBA" id="ARBA00022679"/>
    </source>
</evidence>
<evidence type="ECO:0000256" key="7">
    <source>
        <dbReference type="RuleBase" id="RU004504"/>
    </source>
</evidence>
<evidence type="ECO:0000313" key="11">
    <source>
        <dbReference type="Proteomes" id="UP000000849"/>
    </source>
</evidence>
<dbReference type="eggNOG" id="COG0520">
    <property type="taxonomic scope" value="Bacteria"/>
</dbReference>
<dbReference type="PANTHER" id="PTHR43586">
    <property type="entry name" value="CYSTEINE DESULFURASE"/>
    <property type="match status" value="1"/>
</dbReference>
<evidence type="ECO:0000256" key="2">
    <source>
        <dbReference type="ARBA" id="ARBA00010447"/>
    </source>
</evidence>
<dbReference type="CDD" id="cd06453">
    <property type="entry name" value="SufS_like"/>
    <property type="match status" value="1"/>
</dbReference>
<dbReference type="GO" id="GO:0006534">
    <property type="term" value="P:cysteine metabolic process"/>
    <property type="evidence" value="ECO:0007669"/>
    <property type="project" value="UniProtKB-UniRule"/>
</dbReference>
<gene>
    <name evidence="10" type="ordered locus">Cfla_1675</name>
</gene>
<dbReference type="AlphaFoldDB" id="D5UE14"/>
<dbReference type="Gene3D" id="3.90.1150.10">
    <property type="entry name" value="Aspartate Aminotransferase, domain 1"/>
    <property type="match status" value="1"/>
</dbReference>
<protein>
    <recommendedName>
        <fullName evidence="3 8">Cysteine desulfurase</fullName>
        <ecNumber evidence="3 8">2.8.1.7</ecNumber>
    </recommendedName>
</protein>
<feature type="domain" description="Aminotransferase class V" evidence="9">
    <location>
        <begin position="44"/>
        <end position="426"/>
    </location>
</feature>